<dbReference type="InterPro" id="IPR016024">
    <property type="entry name" value="ARM-type_fold"/>
</dbReference>
<evidence type="ECO:0000256" key="2">
    <source>
        <dbReference type="SAM" id="MobiDB-lite"/>
    </source>
</evidence>
<feature type="compositionally biased region" description="Basic and acidic residues" evidence="2">
    <location>
        <begin position="279"/>
        <end position="288"/>
    </location>
</feature>
<accession>A0A1Y2IGT8</accession>
<dbReference type="InterPro" id="IPR005612">
    <property type="entry name" value="CCAAT-binding_factor"/>
</dbReference>
<feature type="compositionally biased region" description="Basic and acidic residues" evidence="2">
    <location>
        <begin position="926"/>
        <end position="943"/>
    </location>
</feature>
<dbReference type="EMBL" id="KZ084119">
    <property type="protein sequence ID" value="OSD00338.1"/>
    <property type="molecule type" value="Genomic_DNA"/>
</dbReference>
<evidence type="ECO:0000313" key="5">
    <source>
        <dbReference type="Proteomes" id="UP000193067"/>
    </source>
</evidence>
<dbReference type="AlphaFoldDB" id="A0A1Y2IGT8"/>
<feature type="compositionally biased region" description="Acidic residues" evidence="2">
    <location>
        <begin position="340"/>
        <end position="352"/>
    </location>
</feature>
<protein>
    <submittedName>
        <fullName evidence="4">CBF-domain-containing protein</fullName>
    </submittedName>
</protein>
<feature type="compositionally biased region" description="Basic and acidic residues" evidence="2">
    <location>
        <begin position="854"/>
        <end position="864"/>
    </location>
</feature>
<proteinExistence type="inferred from homology"/>
<feature type="compositionally biased region" description="Acidic residues" evidence="2">
    <location>
        <begin position="794"/>
        <end position="807"/>
    </location>
</feature>
<feature type="region of interest" description="Disordered" evidence="2">
    <location>
        <begin position="1"/>
        <end position="20"/>
    </location>
</feature>
<dbReference type="GO" id="GO:0005634">
    <property type="term" value="C:nucleus"/>
    <property type="evidence" value="ECO:0007669"/>
    <property type="project" value="TreeGrafter"/>
</dbReference>
<feature type="region of interest" description="Disordered" evidence="2">
    <location>
        <begin position="568"/>
        <end position="588"/>
    </location>
</feature>
<evidence type="ECO:0000259" key="3">
    <source>
        <dbReference type="Pfam" id="PF03914"/>
    </source>
</evidence>
<feature type="region of interest" description="Disordered" evidence="2">
    <location>
        <begin position="265"/>
        <end position="288"/>
    </location>
</feature>
<dbReference type="Proteomes" id="UP000193067">
    <property type="component" value="Unassembled WGS sequence"/>
</dbReference>
<reference evidence="4 5" key="1">
    <citation type="journal article" date="2015" name="Biotechnol. Biofuels">
        <title>Enhanced degradation of softwood versus hardwood by the white-rot fungus Pycnoporus coccineus.</title>
        <authorList>
            <person name="Couturier M."/>
            <person name="Navarro D."/>
            <person name="Chevret D."/>
            <person name="Henrissat B."/>
            <person name="Piumi F."/>
            <person name="Ruiz-Duenas F.J."/>
            <person name="Martinez A.T."/>
            <person name="Grigoriev I.V."/>
            <person name="Riley R."/>
            <person name="Lipzen A."/>
            <person name="Berrin J.G."/>
            <person name="Master E.R."/>
            <person name="Rosso M.N."/>
        </authorList>
    </citation>
    <scope>NUCLEOTIDE SEQUENCE [LARGE SCALE GENOMIC DNA]</scope>
    <source>
        <strain evidence="4 5">BRFM310</strain>
    </source>
</reference>
<dbReference type="STRING" id="1353009.A0A1Y2IGT8"/>
<dbReference type="Pfam" id="PF03914">
    <property type="entry name" value="CBF"/>
    <property type="match status" value="1"/>
</dbReference>
<evidence type="ECO:0000313" key="4">
    <source>
        <dbReference type="EMBL" id="OSD00338.1"/>
    </source>
</evidence>
<dbReference type="PANTHER" id="PTHR12048:SF0">
    <property type="entry name" value="CCAAT_ENHANCER-BINDING PROTEIN ZETA"/>
    <property type="match status" value="1"/>
</dbReference>
<evidence type="ECO:0000256" key="1">
    <source>
        <dbReference type="ARBA" id="ARBA00007797"/>
    </source>
</evidence>
<feature type="compositionally biased region" description="Acidic residues" evidence="2">
    <location>
        <begin position="820"/>
        <end position="853"/>
    </location>
</feature>
<dbReference type="SUPFAM" id="SSF48371">
    <property type="entry name" value="ARM repeat"/>
    <property type="match status" value="1"/>
</dbReference>
<dbReference type="InterPro" id="IPR040155">
    <property type="entry name" value="CEBPZ/Mak21-like"/>
</dbReference>
<feature type="region of interest" description="Disordered" evidence="2">
    <location>
        <begin position="338"/>
        <end position="382"/>
    </location>
</feature>
<name>A0A1Y2IGT8_TRAC3</name>
<feature type="compositionally biased region" description="Acidic residues" evidence="2">
    <location>
        <begin position="865"/>
        <end position="877"/>
    </location>
</feature>
<feature type="compositionally biased region" description="Basic residues" evidence="2">
    <location>
        <begin position="364"/>
        <end position="380"/>
    </location>
</feature>
<organism evidence="4 5">
    <name type="scientific">Trametes coccinea (strain BRFM310)</name>
    <name type="common">Pycnoporus coccineus</name>
    <dbReference type="NCBI Taxonomy" id="1353009"/>
    <lineage>
        <taxon>Eukaryota</taxon>
        <taxon>Fungi</taxon>
        <taxon>Dikarya</taxon>
        <taxon>Basidiomycota</taxon>
        <taxon>Agaricomycotina</taxon>
        <taxon>Agaricomycetes</taxon>
        <taxon>Polyporales</taxon>
        <taxon>Polyporaceae</taxon>
        <taxon>Trametes</taxon>
    </lineage>
</organism>
<feature type="region of interest" description="Disordered" evidence="2">
    <location>
        <begin position="718"/>
        <end position="952"/>
    </location>
</feature>
<keyword evidence="5" id="KW-1185">Reference proteome</keyword>
<comment type="similarity">
    <text evidence="1">Belongs to the CBF/MAK21 family.</text>
</comment>
<feature type="region of interest" description="Disordered" evidence="2">
    <location>
        <begin position="650"/>
        <end position="671"/>
    </location>
</feature>
<dbReference type="PANTHER" id="PTHR12048">
    <property type="entry name" value="CCAAT-BINDING FACTOR-RELATED"/>
    <property type="match status" value="1"/>
</dbReference>
<gene>
    <name evidence="4" type="ORF">PYCCODRAFT_1469463</name>
</gene>
<feature type="domain" description="CCAAT-binding factor" evidence="3">
    <location>
        <begin position="444"/>
        <end position="617"/>
    </location>
</feature>
<dbReference type="OrthoDB" id="28947at2759"/>
<feature type="compositionally biased region" description="Acidic residues" evidence="2">
    <location>
        <begin position="735"/>
        <end position="780"/>
    </location>
</feature>
<sequence length="974" mass="105907">MPTWYTAVPPLEPKPDLPTPSASQLASLIDRAAGLLKADAEKYKETSVGQSASDAHFLKTVLATGTLSDRLSALTLLVQASPVHNTAALETLRAMAQKGRAKGGRDEGMKAVRCVVDWWVGGGGPGRKLRYFRDQPLLHPGVDDAHLMIWYFEDWLKKYFFSILQILETFSLDPLTYVRTQTLAFLSTLLRAQPEQEQNLLRLLVNKLGDTEKAVCSRASYHLLQILQAHPAMKGVIVREVRSLIFRLPASTAAQAAPASSEAKHIRFGDADASSSKSKAKDAAKKEGAPSRWNTHAWYYSAVTLNQIVLTPSAADRAVARLLVDMYFEMFEEILGSKGEEDEGSDREGEEGKEEKKGPAGKAAKGKGKGTPKDKKKKVKEVKGAAGFAEVEDSSSRLIGAILTGVNRALPFAQMHLSSDSAAVFQKHIDTLFRITHTSTFNISLQALTLILQISTTLSSPSTKPSTSSQSSAFSTSLRDRFYRSLYASLIDPRLATSNKQALYLNLVFKALKADHDAQRAAAFVRRFVQVLASGVGAGGAVEFVAGGLYLLGELFSTTPALKQLLSLPKSKATPPPDAPTYDPRKRDPQYAHAFASPMYELLPLLNHFHPTISLHASQLFTSSPITGSPDLSLNTLSHFLDRFVYKNPKKPKPKGSSAMQPGAAPADPASGVKLVKGEAAGMDVPVYDERFWKRRVEDVPVDQRFFHAYFTRKAEKERQKAAKVGRRKGKGGDEGSDVGEGSDEDEEALEDEQEGESGSEEEEEEAEDIEGGSESEDGGFDLSTKGQKPAPAESDEEEEDSDAEEAEIWKAMKATMPAELEDDDLMNDSDDSDDESDDVPSDLDALESDEEIEAAKSKAKGDAEADSDAGEDDDDAFSLVEGSDAEDLLPLDAEVPMGLIEYDGSDAGSDAEGGDDGEGWGGISSEKKPQKGKRKRDEEGGRRAQRKKLRALPTFASYEDYAKLIEDGPEDNI</sequence>